<keyword evidence="1" id="KW-0479">Metal-binding</keyword>
<dbReference type="InterPro" id="IPR001539">
    <property type="entry name" value="Peptidase_U32"/>
</dbReference>
<evidence type="ECO:0000256" key="1">
    <source>
        <dbReference type="HAMAP-Rule" id="MF_02232"/>
    </source>
</evidence>
<evidence type="ECO:0000313" key="2">
    <source>
        <dbReference type="EMBL" id="SIQ63894.1"/>
    </source>
</evidence>
<sequence length="331" mass="34922">MMELVCPAGTPAALRAAVDAGAHTVYCGFADETNARNFPGLNFSREELAEGVAYAHARGAHVLVAINTFPRAGDQALWHRAVADAARLGADAVILADPGLIAHAANAHPGLRLHLSVQAAAANPDAINFYAETFGIRRVVLPRVLSVEEITAINREIDVETEVFVFGGLCVMAEGRCSLSSYATGLSPNMNGVCSPASHVAYADVAGNHEARLGDFLIHRTPKGMPVPYPTLCKGCFTSADGKGDSQTGHIFEDPASLDATRLIPALQKAGVRALKIEGRQRSRAYVAQVVRAFRAAVEAAEQGAPMPEGLLARLTEGQAATTGAYAKTWR</sequence>
<dbReference type="PANTHER" id="PTHR30217">
    <property type="entry name" value="PEPTIDASE U32 FAMILY"/>
    <property type="match status" value="1"/>
</dbReference>
<comment type="cofactor">
    <cofactor evidence="1">
        <name>[4Fe-4S] cluster</name>
        <dbReference type="ChEBI" id="CHEBI:49883"/>
    </cofactor>
</comment>
<feature type="binding site" evidence="1">
    <location>
        <position position="233"/>
    </location>
    <ligand>
        <name>[4Fe-4S] cluster</name>
        <dbReference type="ChEBI" id="CHEBI:49883"/>
    </ligand>
</feature>
<keyword evidence="2" id="KW-0645">Protease</keyword>
<dbReference type="GO" id="GO:0006508">
    <property type="term" value="P:proteolysis"/>
    <property type="evidence" value="ECO:0007669"/>
    <property type="project" value="UniProtKB-KW"/>
</dbReference>
<accession>A0A1N6UE75</accession>
<comment type="similarity">
    <text evidence="1">Belongs to the peptidase U32 family. UbiU subfamily.</text>
</comment>
<evidence type="ECO:0000313" key="3">
    <source>
        <dbReference type="Proteomes" id="UP000323956"/>
    </source>
</evidence>
<dbReference type="GO" id="GO:0006744">
    <property type="term" value="P:ubiquinone biosynthetic process"/>
    <property type="evidence" value="ECO:0007669"/>
    <property type="project" value="UniProtKB-UniRule"/>
</dbReference>
<dbReference type="UniPathway" id="UPA00232"/>
<dbReference type="AlphaFoldDB" id="A0A1N6UE75"/>
<keyword evidence="1" id="KW-0411">Iron-sulfur</keyword>
<feature type="binding site" evidence="1">
    <location>
        <position position="194"/>
    </location>
    <ligand>
        <name>[4Fe-4S] cluster</name>
        <dbReference type="ChEBI" id="CHEBI:49883"/>
    </ligand>
</feature>
<dbReference type="Pfam" id="PF01136">
    <property type="entry name" value="Peptidase_U32"/>
    <property type="match status" value="1"/>
</dbReference>
<dbReference type="GO" id="GO:0008233">
    <property type="term" value="F:peptidase activity"/>
    <property type="evidence" value="ECO:0007669"/>
    <property type="project" value="UniProtKB-KW"/>
</dbReference>
<keyword evidence="2" id="KW-0378">Hydrolase</keyword>
<dbReference type="Proteomes" id="UP000323956">
    <property type="component" value="Unassembled WGS sequence"/>
</dbReference>
<dbReference type="InterPro" id="IPR051454">
    <property type="entry name" value="RNA/ubiquinone_mod_enzymes"/>
</dbReference>
<reference evidence="2 3" key="1">
    <citation type="submission" date="2017-01" db="EMBL/GenBank/DDBJ databases">
        <authorList>
            <person name="Varghese N."/>
            <person name="Submissions S."/>
        </authorList>
    </citation>
    <scope>NUCLEOTIDE SEQUENCE [LARGE SCALE GENOMIC DNA]</scope>
    <source>
        <strain evidence="2 3">ATCC 700171</strain>
    </source>
</reference>
<dbReference type="PANTHER" id="PTHR30217:SF3">
    <property type="entry name" value="UBIQUINONE BIOSYNTHESIS PROTEIN UBIU"/>
    <property type="match status" value="1"/>
</dbReference>
<keyword evidence="1" id="KW-0408">Iron</keyword>
<organism evidence="2 3">
    <name type="scientific">Paracoccus thiocyanatus</name>
    <dbReference type="NCBI Taxonomy" id="34006"/>
    <lineage>
        <taxon>Bacteria</taxon>
        <taxon>Pseudomonadati</taxon>
        <taxon>Pseudomonadota</taxon>
        <taxon>Alphaproteobacteria</taxon>
        <taxon>Rhodobacterales</taxon>
        <taxon>Paracoccaceae</taxon>
        <taxon>Paracoccus</taxon>
    </lineage>
</organism>
<proteinExistence type="inferred from homology"/>
<comment type="subunit">
    <text evidence="1">Forms a heterodimer with UbiV.</text>
</comment>
<dbReference type="EMBL" id="FTMK01000011">
    <property type="protein sequence ID" value="SIQ63894.1"/>
    <property type="molecule type" value="Genomic_DNA"/>
</dbReference>
<dbReference type="InterPro" id="IPR043692">
    <property type="entry name" value="UbiU"/>
</dbReference>
<gene>
    <name evidence="1" type="primary">ubiU</name>
    <name evidence="2" type="ORF">SAMN05421641_11116</name>
</gene>
<feature type="binding site" evidence="1">
    <location>
        <position position="170"/>
    </location>
    <ligand>
        <name>[4Fe-4S] cluster</name>
        <dbReference type="ChEBI" id="CHEBI:49883"/>
    </ligand>
</feature>
<dbReference type="HAMAP" id="MF_02232">
    <property type="entry name" value="UbiU"/>
    <property type="match status" value="1"/>
</dbReference>
<comment type="function">
    <text evidence="1">Required for O(2)-independent ubiquinone (coenzyme Q) biosynthesis. Together with UbiV, is essential for the C6-hydroxylation reaction in the oxygen-independent ubiquinone biosynthesis pathway.</text>
</comment>
<feature type="binding site" evidence="1">
    <location>
        <position position="177"/>
    </location>
    <ligand>
        <name>[4Fe-4S] cluster</name>
        <dbReference type="ChEBI" id="CHEBI:49883"/>
    </ligand>
</feature>
<dbReference type="GO" id="GO:0051539">
    <property type="term" value="F:4 iron, 4 sulfur cluster binding"/>
    <property type="evidence" value="ECO:0007669"/>
    <property type="project" value="UniProtKB-UniRule"/>
</dbReference>
<keyword evidence="1" id="KW-0831">Ubiquinone biosynthesis</keyword>
<dbReference type="GO" id="GO:0046872">
    <property type="term" value="F:metal ion binding"/>
    <property type="evidence" value="ECO:0007669"/>
    <property type="project" value="UniProtKB-KW"/>
</dbReference>
<comment type="pathway">
    <text evidence="1">Cofactor biosynthesis; ubiquinone biosynthesis.</text>
</comment>
<name>A0A1N6UE75_9RHOB</name>
<protein>
    <recommendedName>
        <fullName evidence="1">Ubiquinone biosynthesis protein UbiU</fullName>
    </recommendedName>
</protein>
<keyword evidence="1" id="KW-0004">4Fe-4S</keyword>